<comment type="caution">
    <text evidence="1">The sequence shown here is derived from an EMBL/GenBank/DDBJ whole genome shotgun (WGS) entry which is preliminary data.</text>
</comment>
<dbReference type="AlphaFoldDB" id="A1ZMN3"/>
<dbReference type="Proteomes" id="UP000004095">
    <property type="component" value="Unassembled WGS sequence"/>
</dbReference>
<name>A1ZMN3_MICM2</name>
<proteinExistence type="predicted"/>
<evidence type="ECO:0000313" key="2">
    <source>
        <dbReference type="Proteomes" id="UP000004095"/>
    </source>
</evidence>
<organism evidence="1 2">
    <name type="scientific">Microscilla marina ATCC 23134</name>
    <dbReference type="NCBI Taxonomy" id="313606"/>
    <lineage>
        <taxon>Bacteria</taxon>
        <taxon>Pseudomonadati</taxon>
        <taxon>Bacteroidota</taxon>
        <taxon>Cytophagia</taxon>
        <taxon>Cytophagales</taxon>
        <taxon>Microscillaceae</taxon>
        <taxon>Microscilla</taxon>
    </lineage>
</organism>
<accession>A1ZMN3</accession>
<protein>
    <submittedName>
        <fullName evidence="1">Uncharacterized protein</fullName>
    </submittedName>
</protein>
<reference evidence="1 2" key="1">
    <citation type="submission" date="2007-01" db="EMBL/GenBank/DDBJ databases">
        <authorList>
            <person name="Haygood M."/>
            <person name="Podell S."/>
            <person name="Anderson C."/>
            <person name="Hopkinson B."/>
            <person name="Roe K."/>
            <person name="Barbeau K."/>
            <person name="Gaasterland T."/>
            <person name="Ferriera S."/>
            <person name="Johnson J."/>
            <person name="Kravitz S."/>
            <person name="Beeson K."/>
            <person name="Sutton G."/>
            <person name="Rogers Y.-H."/>
            <person name="Friedman R."/>
            <person name="Frazier M."/>
            <person name="Venter J.C."/>
        </authorList>
    </citation>
    <scope>NUCLEOTIDE SEQUENCE [LARGE SCALE GENOMIC DNA]</scope>
    <source>
        <strain evidence="1 2">ATCC 23134</strain>
    </source>
</reference>
<keyword evidence="2" id="KW-1185">Reference proteome</keyword>
<sequence>MNIMAEYSLDDIIKSFFSGQIEEQGVKAYFRARGADG</sequence>
<evidence type="ECO:0000313" key="1">
    <source>
        <dbReference type="EMBL" id="EAY28413.1"/>
    </source>
</evidence>
<dbReference type="EMBL" id="AAWS01000016">
    <property type="protein sequence ID" value="EAY28413.1"/>
    <property type="molecule type" value="Genomic_DNA"/>
</dbReference>
<gene>
    <name evidence="1" type="ORF">M23134_03965</name>
</gene>